<dbReference type="SUPFAM" id="SSF55874">
    <property type="entry name" value="ATPase domain of HSP90 chaperone/DNA topoisomerase II/histidine kinase"/>
    <property type="match status" value="1"/>
</dbReference>
<dbReference type="EMBL" id="MSKK01000057">
    <property type="protein sequence ID" value="OLO43815.1"/>
    <property type="molecule type" value="Genomic_DNA"/>
</dbReference>
<evidence type="ECO:0000313" key="2">
    <source>
        <dbReference type="Proteomes" id="UP000186471"/>
    </source>
</evidence>
<dbReference type="Proteomes" id="UP000186471">
    <property type="component" value="Unassembled WGS sequence"/>
</dbReference>
<comment type="caution">
    <text evidence="1">The sequence shown here is derived from an EMBL/GenBank/DDBJ whole genome shotgun (WGS) entry which is preliminary data.</text>
</comment>
<reference evidence="1 2" key="1">
    <citation type="submission" date="2016-12" db="EMBL/GenBank/DDBJ databases">
        <title>Genomic comparison of strains in the 'Actinomyces naeslundii' group.</title>
        <authorList>
            <person name="Mughal S.R."/>
            <person name="Do T."/>
            <person name="Gilbert S.C."/>
            <person name="Witherden E.A."/>
            <person name="Didelot X."/>
            <person name="Beighton D."/>
        </authorList>
    </citation>
    <scope>NUCLEOTIDE SEQUENCE [LARGE SCALE GENOMIC DNA]</scope>
    <source>
        <strain evidence="1 2">R21091</strain>
    </source>
</reference>
<organism evidence="1 2">
    <name type="scientific">Actinomyces oris</name>
    <dbReference type="NCBI Taxonomy" id="544580"/>
    <lineage>
        <taxon>Bacteria</taxon>
        <taxon>Bacillati</taxon>
        <taxon>Actinomycetota</taxon>
        <taxon>Actinomycetes</taxon>
        <taxon>Actinomycetales</taxon>
        <taxon>Actinomycetaceae</taxon>
        <taxon>Actinomyces</taxon>
    </lineage>
</organism>
<dbReference type="RefSeq" id="WP_075412470.1">
    <property type="nucleotide sequence ID" value="NZ_MSKK01000057.1"/>
</dbReference>
<dbReference type="AlphaFoldDB" id="A0A1Q8V6V6"/>
<proteinExistence type="predicted"/>
<dbReference type="Pfam" id="PF13589">
    <property type="entry name" value="HATPase_c_3"/>
    <property type="match status" value="1"/>
</dbReference>
<keyword evidence="1" id="KW-0067">ATP-binding</keyword>
<sequence>MEDIAAVFSRTVPPDPSIADALGAHHELPTALADLVDNSIDAGASQVRIRILTDDDYVTGMLVIDDGHGMDEAGIDAAMALSRRRDYGETDLGHYGLGLKAASLSQADTLDVYARAIGGVPVGRRITREEPTLVQSLDVGQVGEVLEGSLVRMTDAAPLSGTVVRWRGFRTAVVAPDRDERRSWLSRLVESIRGHLGLVFHRIIARGDVGIAVDEYDLGLGRAGSARRVRALDPLALDASAAHPYRLAGEVGDVPFDLTAVILKGAVLEAPGVEVSRRLSPAEGGQGLYVYRNDRLLQLGGWNSVIDGGRDYANLRISLDVGDALLDVVRINPEKSGVVLEPEMGRAVHASVGQDIGTFSALLASARSAATEGRRREPRPIRLVEPRGGLSRDVYDAVQDSVEFADAEPIRIRWERLPENGLVEVDHEQRLLKINERHRRVFSTSSDPQDAPLLKTLVFLLYSRFFEGAYLGGRERREIEAFERIIETALADELRRRGAQKE</sequence>
<dbReference type="Gene3D" id="3.30.565.10">
    <property type="entry name" value="Histidine kinase-like ATPase, C-terminal domain"/>
    <property type="match status" value="1"/>
</dbReference>
<keyword evidence="1" id="KW-0547">Nucleotide-binding</keyword>
<dbReference type="InterPro" id="IPR036890">
    <property type="entry name" value="HATPase_C_sf"/>
</dbReference>
<accession>A0A1Q8V6V6</accession>
<dbReference type="GO" id="GO:0005524">
    <property type="term" value="F:ATP binding"/>
    <property type="evidence" value="ECO:0007669"/>
    <property type="project" value="UniProtKB-KW"/>
</dbReference>
<evidence type="ECO:0000313" key="1">
    <source>
        <dbReference type="EMBL" id="OLO43815.1"/>
    </source>
</evidence>
<name>A0A1Q8V6V6_9ACTO</name>
<protein>
    <submittedName>
        <fullName evidence="1">ATP-binding protein</fullName>
    </submittedName>
</protein>
<gene>
    <name evidence="1" type="ORF">BKH31_11950</name>
</gene>